<dbReference type="InterPro" id="IPR020901">
    <property type="entry name" value="Prtase_inh_Kunz-CS"/>
</dbReference>
<evidence type="ECO:0000313" key="5">
    <source>
        <dbReference type="Proteomes" id="UP000694422"/>
    </source>
</evidence>
<feature type="signal peptide" evidence="2">
    <location>
        <begin position="1"/>
        <end position="24"/>
    </location>
</feature>
<feature type="chain" id="PRO_5034641039" description="BPTI/Kunitz inhibitor domain-containing protein" evidence="2">
    <location>
        <begin position="25"/>
        <end position="103"/>
    </location>
</feature>
<dbReference type="InterPro" id="IPR002223">
    <property type="entry name" value="Kunitz_BPTI"/>
</dbReference>
<dbReference type="GO" id="GO:0005615">
    <property type="term" value="C:extracellular space"/>
    <property type="evidence" value="ECO:0007669"/>
    <property type="project" value="TreeGrafter"/>
</dbReference>
<dbReference type="Ensembl" id="ENSSDAT00000006087.1">
    <property type="protein sequence ID" value="ENSSDAP00000005313.1"/>
    <property type="gene ID" value="ENSSDAG00000004964.1"/>
</dbReference>
<organism evidence="4 5">
    <name type="scientific">Spermophilus dauricus</name>
    <name type="common">Daurian ground squirrel</name>
    <dbReference type="NCBI Taxonomy" id="99837"/>
    <lineage>
        <taxon>Eukaryota</taxon>
        <taxon>Metazoa</taxon>
        <taxon>Chordata</taxon>
        <taxon>Craniata</taxon>
        <taxon>Vertebrata</taxon>
        <taxon>Euteleostomi</taxon>
        <taxon>Mammalia</taxon>
        <taxon>Eutheria</taxon>
        <taxon>Euarchontoglires</taxon>
        <taxon>Glires</taxon>
        <taxon>Rodentia</taxon>
        <taxon>Sciuromorpha</taxon>
        <taxon>Sciuridae</taxon>
        <taxon>Xerinae</taxon>
        <taxon>Marmotini</taxon>
        <taxon>Spermophilus</taxon>
    </lineage>
</organism>
<dbReference type="GO" id="GO:0004867">
    <property type="term" value="F:serine-type endopeptidase inhibitor activity"/>
    <property type="evidence" value="ECO:0007669"/>
    <property type="project" value="InterPro"/>
</dbReference>
<evidence type="ECO:0000256" key="1">
    <source>
        <dbReference type="ARBA" id="ARBA00023157"/>
    </source>
</evidence>
<evidence type="ECO:0000259" key="3">
    <source>
        <dbReference type="PROSITE" id="PS50279"/>
    </source>
</evidence>
<dbReference type="PROSITE" id="PS00280">
    <property type="entry name" value="BPTI_KUNITZ_1"/>
    <property type="match status" value="1"/>
</dbReference>
<dbReference type="CDD" id="cd00109">
    <property type="entry name" value="Kunitz-type"/>
    <property type="match status" value="1"/>
</dbReference>
<accession>A0A8C9PC51</accession>
<keyword evidence="2" id="KW-0732">Signal</keyword>
<name>A0A8C9PC51_SPEDA</name>
<dbReference type="AlphaFoldDB" id="A0A8C9PC51"/>
<dbReference type="InterPro" id="IPR036880">
    <property type="entry name" value="Kunitz_BPTI_sf"/>
</dbReference>
<dbReference type="PRINTS" id="PR00759">
    <property type="entry name" value="BASICPTASE"/>
</dbReference>
<keyword evidence="1" id="KW-1015">Disulfide bond</keyword>
<proteinExistence type="predicted"/>
<dbReference type="InterPro" id="IPR050098">
    <property type="entry name" value="TFPI/VKTCI-like"/>
</dbReference>
<evidence type="ECO:0000313" key="4">
    <source>
        <dbReference type="Ensembl" id="ENSSDAP00000005313.1"/>
    </source>
</evidence>
<reference evidence="4" key="1">
    <citation type="submission" date="2025-08" db="UniProtKB">
        <authorList>
            <consortium name="Ensembl"/>
        </authorList>
    </citation>
    <scope>IDENTIFICATION</scope>
</reference>
<dbReference type="SMART" id="SM00131">
    <property type="entry name" value="KU"/>
    <property type="match status" value="1"/>
</dbReference>
<dbReference type="PANTHER" id="PTHR10083">
    <property type="entry name" value="KUNITZ-TYPE PROTEASE INHIBITOR-RELATED"/>
    <property type="match status" value="1"/>
</dbReference>
<dbReference type="Gene3D" id="4.10.410.10">
    <property type="entry name" value="Pancreatic trypsin inhibitor Kunitz domain"/>
    <property type="match status" value="1"/>
</dbReference>
<reference evidence="4" key="2">
    <citation type="submission" date="2025-09" db="UniProtKB">
        <authorList>
            <consortium name="Ensembl"/>
        </authorList>
    </citation>
    <scope>IDENTIFICATION</scope>
</reference>
<dbReference type="Proteomes" id="UP000694422">
    <property type="component" value="Unplaced"/>
</dbReference>
<dbReference type="SUPFAM" id="SSF57362">
    <property type="entry name" value="BPTI-like"/>
    <property type="match status" value="1"/>
</dbReference>
<dbReference type="PANTHER" id="PTHR10083:SF374">
    <property type="entry name" value="BPTI_KUNITZ INHIBITOR DOMAIN-CONTAINING PROTEIN"/>
    <property type="match status" value="1"/>
</dbReference>
<feature type="domain" description="BPTI/Kunitz inhibitor" evidence="3">
    <location>
        <begin position="48"/>
        <end position="98"/>
    </location>
</feature>
<dbReference type="PROSITE" id="PS50279">
    <property type="entry name" value="BPTI_KUNITZ_2"/>
    <property type="match status" value="1"/>
</dbReference>
<keyword evidence="5" id="KW-1185">Reference proteome</keyword>
<evidence type="ECO:0000256" key="2">
    <source>
        <dbReference type="SAM" id="SignalP"/>
    </source>
</evidence>
<protein>
    <recommendedName>
        <fullName evidence="3">BPTI/Kunitz inhibitor domain-containing protein</fullName>
    </recommendedName>
</protein>
<dbReference type="Pfam" id="PF00014">
    <property type="entry name" value="Kunitz_BPTI"/>
    <property type="match status" value="1"/>
</dbReference>
<sequence>MKPEWIRFSPWLFVFSMLLHTLSGDLVPKDTKKYLCYSGALGGKPDYCNYPPKRGTCKWSFVRYYYSTVTKLCEPFVFSGCGGNRNNFQQKYLCESYCVAEKK</sequence>